<protein>
    <recommendedName>
        <fullName evidence="3">Cas10/Cmr2 second palm domain-containing protein</fullName>
    </recommendedName>
</protein>
<dbReference type="EMBL" id="BIFQ01000002">
    <property type="protein sequence ID" value="GCE09300.1"/>
    <property type="molecule type" value="Genomic_DNA"/>
</dbReference>
<sequence length="608" mass="69606">MQKTLVAFDADRIKGYVFGTDRLKEIRGASALLDKLNREMMRTEAKQVKDAEIIPIYTNGGQGLFVVSADNAHTVAEDFGQRIQKKFSEETRGGASITYALQDLPANLPDTINALKRIDLADYFKLIQVQMDFKKGSPADTVVLPSHPLMRPCDACGIRYAAEKGAEKNEPEDLYYCQSCREKQEEDHRIKAQFQKAADYVHNFKQYTEDNILHQELWKRISYYLQEASYDFFPFGSRFVPQRPSDFHAFRPLVEAKEYIGLIYADANNMGAKVTRLTRLGVYEQFAKGVDRAIHQAMSRAIKQHLPIVQIAADEAADDIQDESIVEGKITRFPFDIFLLGGDDIVMLTDAAKAMEVALTIGQEFRSIMTQICQETPEFRELGNDQYSLSIGVVMAPIKYPFRLMLGLVENILKDAKKEAAKARSDRNKQAGIDFDDTRISFRIVNGGMQINANDPYIKKPEDKADRRDEDTNQEFHATLRPYSPRDLDNLLKAIKEGQHLRLGRTKLHQLRESILHMNTTTSVSESIAVLRNWNEIQRKHILTYLRRYGTFYQHAPADPNNPLAGLPRLVFPWFLDTQSVYRTALLDFVELYDFVARDKREQVGYEQ</sequence>
<dbReference type="RefSeq" id="WP_126601706.1">
    <property type="nucleotide sequence ID" value="NZ_BIFQ01000002.1"/>
</dbReference>
<evidence type="ECO:0000256" key="1">
    <source>
        <dbReference type="ARBA" id="ARBA00022741"/>
    </source>
</evidence>
<dbReference type="InterPro" id="IPR054767">
    <property type="entry name" value="Cas10-Cmr2_palm2"/>
</dbReference>
<dbReference type="Gene3D" id="3.30.70.270">
    <property type="match status" value="1"/>
</dbReference>
<keyword evidence="1" id="KW-0547">Nucleotide-binding</keyword>
<gene>
    <name evidence="4" type="ORF">KDAU_66290</name>
</gene>
<dbReference type="GO" id="GO:0051607">
    <property type="term" value="P:defense response to virus"/>
    <property type="evidence" value="ECO:0007669"/>
    <property type="project" value="UniProtKB-KW"/>
</dbReference>
<evidence type="ECO:0000259" key="3">
    <source>
        <dbReference type="Pfam" id="PF22335"/>
    </source>
</evidence>
<dbReference type="AlphaFoldDB" id="A0A401ZR86"/>
<keyword evidence="2" id="KW-0051">Antiviral defense</keyword>
<dbReference type="Proteomes" id="UP000287224">
    <property type="component" value="Unassembled WGS sequence"/>
</dbReference>
<reference evidence="5" key="1">
    <citation type="submission" date="2018-12" db="EMBL/GenBank/DDBJ databases">
        <title>Tengunoibacter tsumagoiensis gen. nov., sp. nov., Dictyobacter kobayashii sp. nov., D. alpinus sp. nov., and D. joshuensis sp. nov. and description of Dictyobacteraceae fam. nov. within the order Ktedonobacterales isolated from Tengu-no-mugimeshi.</title>
        <authorList>
            <person name="Wang C.M."/>
            <person name="Zheng Y."/>
            <person name="Sakai Y."/>
            <person name="Toyoda A."/>
            <person name="Minakuchi Y."/>
            <person name="Abe K."/>
            <person name="Yokota A."/>
            <person name="Yabe S."/>
        </authorList>
    </citation>
    <scope>NUCLEOTIDE SEQUENCE [LARGE SCALE GENOMIC DNA]</scope>
    <source>
        <strain evidence="5">S-27</strain>
    </source>
</reference>
<proteinExistence type="predicted"/>
<organism evidence="4 5">
    <name type="scientific">Dictyobacter aurantiacus</name>
    <dbReference type="NCBI Taxonomy" id="1936993"/>
    <lineage>
        <taxon>Bacteria</taxon>
        <taxon>Bacillati</taxon>
        <taxon>Chloroflexota</taxon>
        <taxon>Ktedonobacteria</taxon>
        <taxon>Ktedonobacterales</taxon>
        <taxon>Dictyobacteraceae</taxon>
        <taxon>Dictyobacter</taxon>
    </lineage>
</organism>
<dbReference type="GO" id="GO:0000166">
    <property type="term" value="F:nucleotide binding"/>
    <property type="evidence" value="ECO:0007669"/>
    <property type="project" value="UniProtKB-KW"/>
</dbReference>
<name>A0A401ZR86_9CHLR</name>
<evidence type="ECO:0000313" key="4">
    <source>
        <dbReference type="EMBL" id="GCE09300.1"/>
    </source>
</evidence>
<comment type="caution">
    <text evidence="4">The sequence shown here is derived from an EMBL/GenBank/DDBJ whole genome shotgun (WGS) entry which is preliminary data.</text>
</comment>
<dbReference type="InterPro" id="IPR043128">
    <property type="entry name" value="Rev_trsase/Diguanyl_cyclase"/>
</dbReference>
<dbReference type="OrthoDB" id="138596at2"/>
<feature type="domain" description="Cas10/Cmr2 second palm" evidence="3">
    <location>
        <begin position="259"/>
        <end position="422"/>
    </location>
</feature>
<dbReference type="Pfam" id="PF22335">
    <property type="entry name" value="Cas10-Cmr2_palm2"/>
    <property type="match status" value="1"/>
</dbReference>
<evidence type="ECO:0000256" key="2">
    <source>
        <dbReference type="ARBA" id="ARBA00023118"/>
    </source>
</evidence>
<accession>A0A401ZR86</accession>
<keyword evidence="5" id="KW-1185">Reference proteome</keyword>
<evidence type="ECO:0000313" key="5">
    <source>
        <dbReference type="Proteomes" id="UP000287224"/>
    </source>
</evidence>